<gene>
    <name evidence="1" type="ORF">EHQ43_17085</name>
</gene>
<reference evidence="1 2" key="1">
    <citation type="journal article" date="2019" name="PLoS Negl. Trop. Dis.">
        <title>Revisiting the worldwide diversity of Leptospira species in the environment.</title>
        <authorList>
            <person name="Vincent A.T."/>
            <person name="Schiettekatte O."/>
            <person name="Bourhy P."/>
            <person name="Veyrier F.J."/>
            <person name="Picardeau M."/>
        </authorList>
    </citation>
    <scope>NUCLEOTIDE SEQUENCE [LARGE SCALE GENOMIC DNA]</scope>
    <source>
        <strain evidence="1 2">201800273</strain>
    </source>
</reference>
<comment type="caution">
    <text evidence="1">The sequence shown here is derived from an EMBL/GenBank/DDBJ whole genome shotgun (WGS) entry which is preliminary data.</text>
</comment>
<protein>
    <submittedName>
        <fullName evidence="1">Uncharacterized protein</fullName>
    </submittedName>
</protein>
<dbReference type="AlphaFoldDB" id="A0A7I0IJV4"/>
<evidence type="ECO:0000313" key="1">
    <source>
        <dbReference type="EMBL" id="TGL03477.1"/>
    </source>
</evidence>
<accession>A0A7I0IJV4</accession>
<evidence type="ECO:0000313" key="2">
    <source>
        <dbReference type="Proteomes" id="UP000297641"/>
    </source>
</evidence>
<sequence>MIRRRLDLSLMIKKISIFCLVLVLGFGYEIHSARLFTFPSTNNDCRFKPGYYIESIPLEDGELKIHVEITNEFATFHRIIDKYYVKNEINWTKDCEFELVTLEITDPILLDSDFIGNKTYYRVKQVKETTFQYMEVNKQNVISLQFQGLVFPHAVME</sequence>
<dbReference type="EMBL" id="RQFT01000012">
    <property type="protein sequence ID" value="TGL03477.1"/>
    <property type="molecule type" value="Genomic_DNA"/>
</dbReference>
<proteinExistence type="predicted"/>
<dbReference type="Proteomes" id="UP000297641">
    <property type="component" value="Unassembled WGS sequence"/>
</dbReference>
<organism evidence="1 2">
    <name type="scientific">Leptospira bouyouniensis</name>
    <dbReference type="NCBI Taxonomy" id="2484911"/>
    <lineage>
        <taxon>Bacteria</taxon>
        <taxon>Pseudomonadati</taxon>
        <taxon>Spirochaetota</taxon>
        <taxon>Spirochaetia</taxon>
        <taxon>Leptospirales</taxon>
        <taxon>Leptospiraceae</taxon>
        <taxon>Leptospira</taxon>
    </lineage>
</organism>
<name>A0A7I0IJV4_9LEPT</name>